<dbReference type="Proteomes" id="UP000176998">
    <property type="component" value="Unassembled WGS sequence"/>
</dbReference>
<dbReference type="AlphaFoldDB" id="A0A1G4BLX0"/>
<reference evidence="1 2" key="1">
    <citation type="submission" date="2016-09" db="EMBL/GenBank/DDBJ databases">
        <authorList>
            <person name="Capua I."/>
            <person name="De Benedictis P."/>
            <person name="Joannis T."/>
            <person name="Lombin L.H."/>
            <person name="Cattoli G."/>
        </authorList>
    </citation>
    <scope>NUCLEOTIDE SEQUENCE [LARGE SCALE GENOMIC DNA]</scope>
    <source>
        <strain evidence="1 2">IMI 309357</strain>
    </source>
</reference>
<dbReference type="Pfam" id="PF20219">
    <property type="entry name" value="DUF6579"/>
    <property type="match status" value="1"/>
</dbReference>
<organism evidence="1 2">
    <name type="scientific">Colletotrichum orchidophilum</name>
    <dbReference type="NCBI Taxonomy" id="1209926"/>
    <lineage>
        <taxon>Eukaryota</taxon>
        <taxon>Fungi</taxon>
        <taxon>Dikarya</taxon>
        <taxon>Ascomycota</taxon>
        <taxon>Pezizomycotina</taxon>
        <taxon>Sordariomycetes</taxon>
        <taxon>Hypocreomycetidae</taxon>
        <taxon>Glomerellales</taxon>
        <taxon>Glomerellaceae</taxon>
        <taxon>Colletotrichum</taxon>
    </lineage>
</organism>
<dbReference type="InterPro" id="IPR046486">
    <property type="entry name" value="DUF6579"/>
</dbReference>
<dbReference type="GeneID" id="34555451"/>
<sequence length="414" mass="46817">MSFPTEALQYLSLCLNVRHGIRQCLVEILPNPTDQKLDRAFKTIEKYLQQQHELGQNQYQASLNQASASLGVQCGILQELLTRNGEFATQLGDMTGVLRSISTDLKSFTKPGVFGQIVEIGGLATGNAAVAQIQRLADQAEKMAMSLDKIGDNMYSENSRGDKFPGHVHSFIRSMIEKHQEEKTPHYFFVFNQSTTWHAKFDDIKRADPLGDHFLGYSHDLDELVAFIVEDARPRLGSEPIVHILIPTISQLAIIESLTFPEGMGPFCVTGQLGESGLPFVYLCTPLDRANLRHIGSLMPKPRWMLRQQVGLCLPIVHQWLSTHLEPVYFEDPYFQSVVFASLWLYESDYTPVEPGAKVSFTEYKFKKVSREATEQLDNGFLLSEETSREVKLVMDNTTRWNPTSLMIKRAIQL</sequence>
<protein>
    <submittedName>
        <fullName evidence="1">Uncharacterized protein</fullName>
    </submittedName>
</protein>
<dbReference type="RefSeq" id="XP_022479439.1">
    <property type="nucleotide sequence ID" value="XM_022613941.1"/>
</dbReference>
<comment type="caution">
    <text evidence="1">The sequence shown here is derived from an EMBL/GenBank/DDBJ whole genome shotgun (WGS) entry which is preliminary data.</text>
</comment>
<gene>
    <name evidence="1" type="ORF">CORC01_02290</name>
</gene>
<dbReference type="OrthoDB" id="3852249at2759"/>
<evidence type="ECO:0000313" key="1">
    <source>
        <dbReference type="EMBL" id="OHF02297.1"/>
    </source>
</evidence>
<accession>A0A1G4BLX0</accession>
<dbReference type="EMBL" id="MJBS01000013">
    <property type="protein sequence ID" value="OHF02297.1"/>
    <property type="molecule type" value="Genomic_DNA"/>
</dbReference>
<keyword evidence="2" id="KW-1185">Reference proteome</keyword>
<evidence type="ECO:0000313" key="2">
    <source>
        <dbReference type="Proteomes" id="UP000176998"/>
    </source>
</evidence>
<proteinExistence type="predicted"/>
<name>A0A1G4BLX0_9PEZI</name>